<name>Q1ZRX9_PHOAS</name>
<comment type="caution">
    <text evidence="2">The sequence shown here is derived from an EMBL/GenBank/DDBJ whole genome shotgun (WGS) entry which is preliminary data.</text>
</comment>
<dbReference type="InterPro" id="IPR002901">
    <property type="entry name" value="MGlyc_endo_b_GlcNAc-like_dom"/>
</dbReference>
<dbReference type="AlphaFoldDB" id="Q1ZRX9"/>
<dbReference type="EMBL" id="AAOJ01000002">
    <property type="protein sequence ID" value="EAS65198.1"/>
    <property type="molecule type" value="Genomic_DNA"/>
</dbReference>
<evidence type="ECO:0000313" key="2">
    <source>
        <dbReference type="EMBL" id="EAS65198.1"/>
    </source>
</evidence>
<accession>Q1ZRX9</accession>
<evidence type="ECO:0000313" key="3">
    <source>
        <dbReference type="Proteomes" id="UP000001603"/>
    </source>
</evidence>
<sequence>MLNLKTLTPVFAVVLLLGLLWVGKDSLHNFIEHNDFSHPAKPNFGAFLNIDEKKKAFFDYLYPFVEETNQQILEDRQQLKILSKDPAKINIDNDLITTLSQQYDLPLPKKTITQQWLTELLKRVNVIPAQLVLGQAALESSWGTSRFAEKGNSYFGEWCFTKGCGIPPLDIDLEHYHEVKSFPSVHAAVASYFNNINTNDAYSELRNIRAQLQQDNQPITAQALAHGLLEYSQIGHQYIQRLLDLINSNKDLIPTTSSS</sequence>
<dbReference type="HOGENOM" id="CLU_061344_1_0_6"/>
<dbReference type="GO" id="GO:0004040">
    <property type="term" value="F:amidase activity"/>
    <property type="evidence" value="ECO:0007669"/>
    <property type="project" value="InterPro"/>
</dbReference>
<evidence type="ECO:0000259" key="1">
    <source>
        <dbReference type="Pfam" id="PF01832"/>
    </source>
</evidence>
<feature type="domain" description="Mannosyl-glycoprotein endo-beta-N-acetylglucosamidase-like" evidence="1">
    <location>
        <begin position="118"/>
        <end position="250"/>
    </location>
</feature>
<dbReference type="PANTHER" id="PTHR40572">
    <property type="entry name" value="PROTEIN BAX"/>
    <property type="match status" value="1"/>
</dbReference>
<dbReference type="OrthoDB" id="9788155at2"/>
<organism evidence="2 3">
    <name type="scientific">Photobacterium angustum (strain S14 / CCUG 15956)</name>
    <name type="common">Vibrio sp. (strain S14 / CCUG 15956)</name>
    <dbReference type="NCBI Taxonomy" id="314292"/>
    <lineage>
        <taxon>Bacteria</taxon>
        <taxon>Pseudomonadati</taxon>
        <taxon>Pseudomonadota</taxon>
        <taxon>Gammaproteobacteria</taxon>
        <taxon>Vibrionales</taxon>
        <taxon>Vibrionaceae</taxon>
        <taxon>Photobacterium</taxon>
    </lineage>
</organism>
<dbReference type="PANTHER" id="PTHR40572:SF1">
    <property type="entry name" value="PROTEIN BAX"/>
    <property type="match status" value="1"/>
</dbReference>
<dbReference type="Proteomes" id="UP000001603">
    <property type="component" value="Unassembled WGS sequence"/>
</dbReference>
<dbReference type="InterPro" id="IPR053195">
    <property type="entry name" value="Bax-like"/>
</dbReference>
<protein>
    <recommendedName>
        <fullName evidence="1">Mannosyl-glycoprotein endo-beta-N-acetylglucosamidase-like domain-containing protein</fullName>
    </recommendedName>
</protein>
<dbReference type="eggNOG" id="COG2992">
    <property type="taxonomic scope" value="Bacteria"/>
</dbReference>
<dbReference type="RefSeq" id="WP_005368920.1">
    <property type="nucleotide sequence ID" value="NZ_CH902600.1"/>
</dbReference>
<dbReference type="Gene3D" id="1.10.530.10">
    <property type="match status" value="1"/>
</dbReference>
<gene>
    <name evidence="2" type="ORF">VAS14_05743</name>
</gene>
<proteinExistence type="predicted"/>
<reference evidence="2 3" key="1">
    <citation type="journal article" date="2009" name="Proc. Natl. Acad. Sci. U.S.A.">
        <title>The genomic basis of trophic strategy in marine bacteria.</title>
        <authorList>
            <person name="Lauro F.M."/>
            <person name="McDougald D."/>
            <person name="Thomas T."/>
            <person name="Williams T.J."/>
            <person name="Egan S."/>
            <person name="Rice S."/>
            <person name="DeMaere M.Z."/>
            <person name="Ting L."/>
            <person name="Ertan H."/>
            <person name="Johnson J."/>
            <person name="Ferriera S."/>
            <person name="Lapidus A."/>
            <person name="Anderson I."/>
            <person name="Kyrpides N."/>
            <person name="Munk A.C."/>
            <person name="Detter C."/>
            <person name="Han C.S."/>
            <person name="Brown M.V."/>
            <person name="Robb F.T."/>
            <person name="Kjelleberg S."/>
            <person name="Cavicchioli R."/>
        </authorList>
    </citation>
    <scope>NUCLEOTIDE SEQUENCE [LARGE SCALE GENOMIC DNA]</scope>
    <source>
        <strain evidence="2 3">S14</strain>
    </source>
</reference>
<dbReference type="Pfam" id="PF01832">
    <property type="entry name" value="Glucosaminidase"/>
    <property type="match status" value="1"/>
</dbReference>